<evidence type="ECO:0000313" key="3">
    <source>
        <dbReference type="Proteomes" id="UP000618579"/>
    </source>
</evidence>
<feature type="domain" description="BppU N-terminal" evidence="1">
    <location>
        <begin position="16"/>
        <end position="89"/>
    </location>
</feature>
<protein>
    <submittedName>
        <fullName evidence="2">DUF2479 domain-containing protein</fullName>
    </submittedName>
</protein>
<accession>A0ABX1ZI93</accession>
<dbReference type="Proteomes" id="UP000618579">
    <property type="component" value="Unassembled WGS sequence"/>
</dbReference>
<gene>
    <name evidence="2" type="ORF">GC097_00330</name>
</gene>
<reference evidence="2 3" key="1">
    <citation type="submission" date="2019-10" db="EMBL/GenBank/DDBJ databases">
        <title>Description of Paenibacillus pedi sp. nov.</title>
        <authorList>
            <person name="Carlier A."/>
            <person name="Qi S."/>
        </authorList>
    </citation>
    <scope>NUCLEOTIDE SEQUENCE [LARGE SCALE GENOMIC DNA]</scope>
    <source>
        <strain evidence="2 3">LMG 31457</strain>
    </source>
</reference>
<name>A0ABX1ZI93_9BACL</name>
<evidence type="ECO:0000313" key="2">
    <source>
        <dbReference type="EMBL" id="NOU98473.1"/>
    </source>
</evidence>
<dbReference type="RefSeq" id="WP_171681364.1">
    <property type="nucleotide sequence ID" value="NZ_WHNZ01000004.1"/>
</dbReference>
<keyword evidence="3" id="KW-1185">Reference proteome</keyword>
<comment type="caution">
    <text evidence="2">The sequence shown here is derived from an EMBL/GenBank/DDBJ whole genome shotgun (WGS) entry which is preliminary data.</text>
</comment>
<evidence type="ECO:0000259" key="1">
    <source>
        <dbReference type="Pfam" id="PF10651"/>
    </source>
</evidence>
<dbReference type="InterPro" id="IPR018913">
    <property type="entry name" value="BppU_N"/>
</dbReference>
<organism evidence="2 3">
    <name type="scientific">Paenibacillus planticolens</name>
    <dbReference type="NCBI Taxonomy" id="2654976"/>
    <lineage>
        <taxon>Bacteria</taxon>
        <taxon>Bacillati</taxon>
        <taxon>Bacillota</taxon>
        <taxon>Bacilli</taxon>
        <taxon>Bacillales</taxon>
        <taxon>Paenibacillaceae</taxon>
        <taxon>Paenibacillus</taxon>
    </lineage>
</organism>
<dbReference type="EMBL" id="WHNZ01000004">
    <property type="protein sequence ID" value="NOU98473.1"/>
    <property type="molecule type" value="Genomic_DNA"/>
</dbReference>
<sequence length="106" mass="11418">MASLNIKRHDTRTAIKATLKMPSGNAVDLTGATVKFTMTKYGRALANREADVLDAVNGTVAFIFLPEEVTETGTMKAEFEVTYPDGAIETFPNSGYIAITIEADLS</sequence>
<dbReference type="Pfam" id="PF10651">
    <property type="entry name" value="BppU_N"/>
    <property type="match status" value="1"/>
</dbReference>
<dbReference type="Gene3D" id="2.60.40.3350">
    <property type="match status" value="1"/>
</dbReference>
<proteinExistence type="predicted"/>